<organism evidence="1 2">
    <name type="scientific">Liparis tanakae</name>
    <name type="common">Tanaka's snailfish</name>
    <dbReference type="NCBI Taxonomy" id="230148"/>
    <lineage>
        <taxon>Eukaryota</taxon>
        <taxon>Metazoa</taxon>
        <taxon>Chordata</taxon>
        <taxon>Craniata</taxon>
        <taxon>Vertebrata</taxon>
        <taxon>Euteleostomi</taxon>
        <taxon>Actinopterygii</taxon>
        <taxon>Neopterygii</taxon>
        <taxon>Teleostei</taxon>
        <taxon>Neoteleostei</taxon>
        <taxon>Acanthomorphata</taxon>
        <taxon>Eupercaria</taxon>
        <taxon>Perciformes</taxon>
        <taxon>Cottioidei</taxon>
        <taxon>Cottales</taxon>
        <taxon>Liparidae</taxon>
        <taxon>Liparis</taxon>
    </lineage>
</organism>
<comment type="caution">
    <text evidence="1">The sequence shown here is derived from an EMBL/GenBank/DDBJ whole genome shotgun (WGS) entry which is preliminary data.</text>
</comment>
<evidence type="ECO:0000313" key="1">
    <source>
        <dbReference type="EMBL" id="TNN82237.1"/>
    </source>
</evidence>
<proteinExistence type="predicted"/>
<dbReference type="EMBL" id="SRLO01000041">
    <property type="protein sequence ID" value="TNN82237.1"/>
    <property type="molecule type" value="Genomic_DNA"/>
</dbReference>
<accession>A0A4Z2IWU9</accession>
<name>A0A4Z2IWU9_9TELE</name>
<reference evidence="1 2" key="1">
    <citation type="submission" date="2019-03" db="EMBL/GenBank/DDBJ databases">
        <title>First draft genome of Liparis tanakae, snailfish: a comprehensive survey of snailfish specific genes.</title>
        <authorList>
            <person name="Kim W."/>
            <person name="Song I."/>
            <person name="Jeong J.-H."/>
            <person name="Kim D."/>
            <person name="Kim S."/>
            <person name="Ryu S."/>
            <person name="Song J.Y."/>
            <person name="Lee S.K."/>
        </authorList>
    </citation>
    <scope>NUCLEOTIDE SEQUENCE [LARGE SCALE GENOMIC DNA]</scope>
    <source>
        <tissue evidence="1">Muscle</tissue>
    </source>
</reference>
<dbReference type="AlphaFoldDB" id="A0A4Z2IWU9"/>
<protein>
    <submittedName>
        <fullName evidence="1">Uncharacterized protein</fullName>
    </submittedName>
</protein>
<gene>
    <name evidence="1" type="ORF">EYF80_007605</name>
</gene>
<evidence type="ECO:0000313" key="2">
    <source>
        <dbReference type="Proteomes" id="UP000314294"/>
    </source>
</evidence>
<sequence length="93" mass="10373">MEDRRLTVYAELRLLVPLPLLSLEEQPSDVLQPLQSLSRHSHRPYTDRLPSTTCNSILQCCEVLQAASCVQVHLHPAVIVVGAPQWRTFATAG</sequence>
<keyword evidence="2" id="KW-1185">Reference proteome</keyword>
<dbReference type="Proteomes" id="UP000314294">
    <property type="component" value="Unassembled WGS sequence"/>
</dbReference>